<organism evidence="3 4">
    <name type="scientific">Kordia aestuariivivens</name>
    <dbReference type="NCBI Taxonomy" id="2759037"/>
    <lineage>
        <taxon>Bacteria</taxon>
        <taxon>Pseudomonadati</taxon>
        <taxon>Bacteroidota</taxon>
        <taxon>Flavobacteriia</taxon>
        <taxon>Flavobacteriales</taxon>
        <taxon>Flavobacteriaceae</taxon>
        <taxon>Kordia</taxon>
    </lineage>
</organism>
<dbReference type="RefSeq" id="WP_187561116.1">
    <property type="nucleotide sequence ID" value="NZ_JACGWS010000002.1"/>
</dbReference>
<dbReference type="EMBL" id="JACGWS010000002">
    <property type="protein sequence ID" value="MBC8754076.1"/>
    <property type="molecule type" value="Genomic_DNA"/>
</dbReference>
<dbReference type="PANTHER" id="PTHR42915">
    <property type="entry name" value="HYPOTHETICAL 460 KDA PROTEIN IN FEUA-SIGW INTERGENIC REGION [PRECURSOR]"/>
    <property type="match status" value="1"/>
</dbReference>
<evidence type="ECO:0000313" key="4">
    <source>
        <dbReference type="Proteomes" id="UP000619238"/>
    </source>
</evidence>
<proteinExistence type="predicted"/>
<reference evidence="3 4" key="1">
    <citation type="submission" date="2020-07" db="EMBL/GenBank/DDBJ databases">
        <title>Description of Kordia aestuariivivens sp. nov., isolated from a tidal flat.</title>
        <authorList>
            <person name="Park S."/>
            <person name="Yoon J.-H."/>
        </authorList>
    </citation>
    <scope>NUCLEOTIDE SEQUENCE [LARGE SCALE GENOMIC DNA]</scope>
    <source>
        <strain evidence="3 4">YSTF-M3</strain>
    </source>
</reference>
<dbReference type="Gene3D" id="3.90.1150.140">
    <property type="match status" value="1"/>
</dbReference>
<keyword evidence="4" id="KW-1185">Reference proteome</keyword>
<comment type="caution">
    <text evidence="3">The sequence shown here is derived from an EMBL/GenBank/DDBJ whole genome shotgun (WGS) entry which is preliminary data.</text>
</comment>
<dbReference type="Pfam" id="PF07075">
    <property type="entry name" value="NamZ_N"/>
    <property type="match status" value="1"/>
</dbReference>
<dbReference type="Gene3D" id="3.40.50.12170">
    <property type="entry name" value="Uncharacterised protein PF07075, DUF1343"/>
    <property type="match status" value="1"/>
</dbReference>
<dbReference type="InterPro" id="IPR048502">
    <property type="entry name" value="NamZ_N"/>
</dbReference>
<evidence type="ECO:0000313" key="3">
    <source>
        <dbReference type="EMBL" id="MBC8754076.1"/>
    </source>
</evidence>
<dbReference type="Pfam" id="PF20732">
    <property type="entry name" value="NamZ_C"/>
    <property type="match status" value="1"/>
</dbReference>
<evidence type="ECO:0000259" key="1">
    <source>
        <dbReference type="Pfam" id="PF07075"/>
    </source>
</evidence>
<name>A0ABR7Q674_9FLAO</name>
<feature type="domain" description="Peptidoglycan beta-N-acetylmuramidase NamZ N-terminal" evidence="1">
    <location>
        <begin position="72"/>
        <end position="268"/>
    </location>
</feature>
<accession>A0ABR7Q674</accession>
<dbReference type="InterPro" id="IPR008302">
    <property type="entry name" value="NamZ"/>
</dbReference>
<dbReference type="PIRSF" id="PIRSF016719">
    <property type="entry name" value="UCP016719"/>
    <property type="match status" value="1"/>
</dbReference>
<sequence length="424" mass="48098">MKYFRVLIILGLLIIIPLLLFTNLKTATPESVDQHKILTANQHGVLTVDLPKIRTGADQINEYLPYLKDKKVGLLVNTSSIIENTSLVDSLLSHNVNIKYIFGPEHGFRSNAGNGVSIKDEVDPTTGIPIISLYGGTRKPTKKQMDELDLIVFDIQDVGCRFFTYINKLYDIMEACAENNKELIILDRPNPNGYVDGPVLDMKLKSGIGKFPIPITHGMTMGEFAQMINGEGWLPNKAKCKIRVISLKNYTHSTYYELPVSPSPNLNTQPSIMLYPSLCLFEGTIISQGRGTYMPFTVLGNPKLKDQYTFSFTPKSIPGMSTSPLHMDKTCYGIDLRDYDIKQLLETKKINLKWLIEFYKNYPDKEKFFDKSQSSQMGDFDKLAGTVNLKKQIINGVSEEEIRASWEPELSKYKVMREKYVIYE</sequence>
<dbReference type="InterPro" id="IPR048503">
    <property type="entry name" value="NamZ_C"/>
</dbReference>
<dbReference type="Proteomes" id="UP000619238">
    <property type="component" value="Unassembled WGS sequence"/>
</dbReference>
<evidence type="ECO:0000259" key="2">
    <source>
        <dbReference type="Pfam" id="PF20732"/>
    </source>
</evidence>
<feature type="domain" description="Peptidoglycan beta-N-acetylmuramidase NamZ C-terminal" evidence="2">
    <location>
        <begin position="273"/>
        <end position="423"/>
    </location>
</feature>
<protein>
    <submittedName>
        <fullName evidence="3">DUF1343 domain-containing protein</fullName>
    </submittedName>
</protein>
<gene>
    <name evidence="3" type="ORF">H2O64_05300</name>
</gene>
<dbReference type="PANTHER" id="PTHR42915:SF1">
    <property type="entry name" value="PEPTIDOGLYCAN BETA-N-ACETYLMURAMIDASE NAMZ"/>
    <property type="match status" value="1"/>
</dbReference>